<comment type="similarity">
    <text evidence="1">Belongs to the peptidase S33 family.</text>
</comment>
<keyword evidence="2" id="KW-0732">Signal</keyword>
<dbReference type="AlphaFoldDB" id="A0A6J6JE98"/>
<dbReference type="InterPro" id="IPR029058">
    <property type="entry name" value="AB_hydrolase_fold"/>
</dbReference>
<sequence length="513" mass="55114">MKTRLPLVAALSAVVLLLAGCTTPTPEVSLPPITVPTTVETPDVTDDLKPFYTQSVEWESCGTRILCGSVLVPTNWDDPSAGSLSLAVAYRAADIAKPLGSIIFNPGGPGASGYDWIVNSVDYLGTKNLRSKFNIVGFDPRGVGESEPRVKCFDAKKTDSMLYEDNGFPLGSPQDIAASRNILGDFAKACLKNTGPAMAYLDTVSAAKDLDVLRAVMGESHLDYLGFSYGSLLGQTYAALFPKTVNRMVIDGVIDPTVIDSEQSVIQLKGFDLALRNYLADCLSSSDCPFQGTVSQALNKIKSFMRSLETAPIPTKDGRQLNAWSANTGLIMPLYSEDYWPQLSQAFVEAFDGDGSTFIELADTYNDRDSTGKYLTNLMEANIAISCLDSRQPSDSASMAKQNARMLAASPTLGRYWQFGALTCESWPFPVAKHPSDFSAKGSKPILVVGTTGDPATPYSQAVSVANHILSNGHLVTYNGEGHTAYGRSNECVANSVDNYFIKGLVPESDPDC</sequence>
<proteinExistence type="inferred from homology"/>
<dbReference type="SUPFAM" id="SSF53474">
    <property type="entry name" value="alpha/beta-Hydrolases"/>
    <property type="match status" value="1"/>
</dbReference>
<dbReference type="Gene3D" id="3.40.50.1820">
    <property type="entry name" value="alpha/beta hydrolase"/>
    <property type="match status" value="1"/>
</dbReference>
<evidence type="ECO:0000313" key="5">
    <source>
        <dbReference type="EMBL" id="CAB4634985.1"/>
    </source>
</evidence>
<protein>
    <submittedName>
        <fullName evidence="5">Unannotated protein</fullName>
    </submittedName>
</protein>
<dbReference type="InterPro" id="IPR051601">
    <property type="entry name" value="Serine_prot/Carboxylest_S33"/>
</dbReference>
<dbReference type="Pfam" id="PF08386">
    <property type="entry name" value="Abhydrolase_4"/>
    <property type="match status" value="1"/>
</dbReference>
<accession>A0A6J6JE98</accession>
<feature type="domain" description="Peptidase S33 tripeptidyl aminopeptidase-like C-terminal" evidence="4">
    <location>
        <begin position="411"/>
        <end position="513"/>
    </location>
</feature>
<name>A0A6J6JE98_9ZZZZ</name>
<dbReference type="EMBL" id="CAEZVN010000071">
    <property type="protein sequence ID" value="CAB4634985.1"/>
    <property type="molecule type" value="Genomic_DNA"/>
</dbReference>
<dbReference type="PANTHER" id="PTHR43248:SF29">
    <property type="entry name" value="TRIPEPTIDYL AMINOPEPTIDASE"/>
    <property type="match status" value="1"/>
</dbReference>
<dbReference type="InterPro" id="IPR013595">
    <property type="entry name" value="Pept_S33_TAP-like_C"/>
</dbReference>
<evidence type="ECO:0000256" key="2">
    <source>
        <dbReference type="ARBA" id="ARBA00022729"/>
    </source>
</evidence>
<evidence type="ECO:0000256" key="1">
    <source>
        <dbReference type="ARBA" id="ARBA00010088"/>
    </source>
</evidence>
<evidence type="ECO:0000256" key="3">
    <source>
        <dbReference type="ARBA" id="ARBA00022801"/>
    </source>
</evidence>
<organism evidence="5">
    <name type="scientific">freshwater metagenome</name>
    <dbReference type="NCBI Taxonomy" id="449393"/>
    <lineage>
        <taxon>unclassified sequences</taxon>
        <taxon>metagenomes</taxon>
        <taxon>ecological metagenomes</taxon>
    </lineage>
</organism>
<reference evidence="5" key="1">
    <citation type="submission" date="2020-05" db="EMBL/GenBank/DDBJ databases">
        <authorList>
            <person name="Chiriac C."/>
            <person name="Salcher M."/>
            <person name="Ghai R."/>
            <person name="Kavagutti S V."/>
        </authorList>
    </citation>
    <scope>NUCLEOTIDE SEQUENCE</scope>
</reference>
<evidence type="ECO:0000259" key="4">
    <source>
        <dbReference type="Pfam" id="PF08386"/>
    </source>
</evidence>
<dbReference type="PANTHER" id="PTHR43248">
    <property type="entry name" value="2-SUCCINYL-6-HYDROXY-2,4-CYCLOHEXADIENE-1-CARBOXYLATE SYNTHASE"/>
    <property type="match status" value="1"/>
</dbReference>
<gene>
    <name evidence="5" type="ORF">UFOPK2001_00780</name>
</gene>
<dbReference type="PROSITE" id="PS51257">
    <property type="entry name" value="PROKAR_LIPOPROTEIN"/>
    <property type="match status" value="1"/>
</dbReference>
<dbReference type="GO" id="GO:0016787">
    <property type="term" value="F:hydrolase activity"/>
    <property type="evidence" value="ECO:0007669"/>
    <property type="project" value="UniProtKB-KW"/>
</dbReference>
<keyword evidence="3" id="KW-0378">Hydrolase</keyword>